<evidence type="ECO:0000313" key="5">
    <source>
        <dbReference type="EMBL" id="MDS0297465.1"/>
    </source>
</evidence>
<dbReference type="Gene3D" id="3.40.640.10">
    <property type="entry name" value="Type I PLP-dependent aspartate aminotransferase-like (Major domain)"/>
    <property type="match status" value="1"/>
</dbReference>
<comment type="similarity">
    <text evidence="2">Belongs to the trans-sulfuration enzymes family.</text>
</comment>
<feature type="region of interest" description="Disordered" evidence="4">
    <location>
        <begin position="1"/>
        <end position="43"/>
    </location>
</feature>
<evidence type="ECO:0000256" key="2">
    <source>
        <dbReference type="ARBA" id="ARBA00009077"/>
    </source>
</evidence>
<gene>
    <name evidence="5" type="ORF">NDI76_01750</name>
</gene>
<dbReference type="InterPro" id="IPR015422">
    <property type="entry name" value="PyrdxlP-dep_Trfase_small"/>
</dbReference>
<dbReference type="EMBL" id="JAMQOP010000001">
    <property type="protein sequence ID" value="MDS0297465.1"/>
    <property type="molecule type" value="Genomic_DNA"/>
</dbReference>
<dbReference type="InterPro" id="IPR000277">
    <property type="entry name" value="Cys/Met-Metab_PyrdxlP-dep_enz"/>
</dbReference>
<organism evidence="5 6">
    <name type="scientific">Halogeometricum salsisoli</name>
    <dbReference type="NCBI Taxonomy" id="2950536"/>
    <lineage>
        <taxon>Archaea</taxon>
        <taxon>Methanobacteriati</taxon>
        <taxon>Methanobacteriota</taxon>
        <taxon>Stenosarchaea group</taxon>
        <taxon>Halobacteria</taxon>
        <taxon>Halobacteriales</taxon>
        <taxon>Haloferacaceae</taxon>
        <taxon>Halogeometricum</taxon>
    </lineage>
</organism>
<dbReference type="Gene3D" id="3.90.1150.10">
    <property type="entry name" value="Aspartate Aminotransferase, domain 1"/>
    <property type="match status" value="1"/>
</dbReference>
<sequence>MPSEESSEEDGRANDPANDERVENGRTDGGNSETLDTRAIHAGEEKPDNALVTPIYANATYEYESSTALGGRYRYSRMSAPTRGDLESVVADLEGATHAYAFASGMAAIDAVFSLLSAGDHVVTGSSLYAETYDLLADVYPRYGVSVTHVDATDSAAVREAVRDETALVYVETPTNPLLRVVDIAAVADAAHEVDAVAAVDNTFASPALQRPLELGADLSVESLTKYLNGHSDAIGGSVATRDADLARRLEKTQYTRGAVLGPFESFLVRRGAKTLQARMDRHCRNAAAVADALASHAAVDTVYYPGLDTHPGHEVAARQMADFGGMLAFELSGGVDDATEFVAALETVTIAESLGGVESLVEVPAAMTHQDFTAEELRAAGIDPGLVRLSVGIERESDLVADVRGGLDAVL</sequence>
<protein>
    <submittedName>
        <fullName evidence="5">PLP-dependent aspartate aminotransferase family protein</fullName>
    </submittedName>
</protein>
<name>A0ABU2G9K0_9EURY</name>
<dbReference type="Pfam" id="PF01053">
    <property type="entry name" value="Cys_Met_Meta_PP"/>
    <property type="match status" value="1"/>
</dbReference>
<evidence type="ECO:0000256" key="1">
    <source>
        <dbReference type="ARBA" id="ARBA00001933"/>
    </source>
</evidence>
<feature type="compositionally biased region" description="Basic and acidic residues" evidence="4">
    <location>
        <begin position="9"/>
        <end position="26"/>
    </location>
</feature>
<evidence type="ECO:0000313" key="6">
    <source>
        <dbReference type="Proteomes" id="UP001257060"/>
    </source>
</evidence>
<dbReference type="PANTHER" id="PTHR11808">
    <property type="entry name" value="TRANS-SULFURATION ENZYME FAMILY MEMBER"/>
    <property type="match status" value="1"/>
</dbReference>
<proteinExistence type="inferred from homology"/>
<accession>A0ABU2G9K0</accession>
<dbReference type="PROSITE" id="PS00868">
    <property type="entry name" value="CYS_MET_METAB_PP"/>
    <property type="match status" value="1"/>
</dbReference>
<dbReference type="PANTHER" id="PTHR11808:SF15">
    <property type="entry name" value="CYSTATHIONINE GAMMA-LYASE"/>
    <property type="match status" value="1"/>
</dbReference>
<comment type="cofactor">
    <cofactor evidence="1">
        <name>pyridoxal 5'-phosphate</name>
        <dbReference type="ChEBI" id="CHEBI:597326"/>
    </cofactor>
</comment>
<dbReference type="CDD" id="cd00614">
    <property type="entry name" value="CGS_like"/>
    <property type="match status" value="1"/>
</dbReference>
<comment type="caution">
    <text evidence="5">The sequence shown here is derived from an EMBL/GenBank/DDBJ whole genome shotgun (WGS) entry which is preliminary data.</text>
</comment>
<dbReference type="Proteomes" id="UP001257060">
    <property type="component" value="Unassembled WGS sequence"/>
</dbReference>
<evidence type="ECO:0000256" key="3">
    <source>
        <dbReference type="ARBA" id="ARBA00022898"/>
    </source>
</evidence>
<keyword evidence="6" id="KW-1185">Reference proteome</keyword>
<keyword evidence="5" id="KW-0032">Aminotransferase</keyword>
<reference evidence="5 6" key="1">
    <citation type="submission" date="2022-06" db="EMBL/GenBank/DDBJ databases">
        <title>Halogeometricum sp. a new haloarchaeum isolate from saline soil.</title>
        <authorList>
            <person name="Strakova D."/>
            <person name="Galisteo C."/>
            <person name="Sanchez-Porro C."/>
            <person name="Ventosa A."/>
        </authorList>
    </citation>
    <scope>NUCLEOTIDE SEQUENCE [LARGE SCALE GENOMIC DNA]</scope>
    <source>
        <strain evidence="5 6">S1BR25-6</strain>
    </source>
</reference>
<dbReference type="InterPro" id="IPR015424">
    <property type="entry name" value="PyrdxlP-dep_Trfase"/>
</dbReference>
<dbReference type="PIRSF" id="PIRSF001434">
    <property type="entry name" value="CGS"/>
    <property type="match status" value="1"/>
</dbReference>
<dbReference type="InterPro" id="IPR054542">
    <property type="entry name" value="Cys_met_metab_PP"/>
</dbReference>
<evidence type="ECO:0000256" key="4">
    <source>
        <dbReference type="SAM" id="MobiDB-lite"/>
    </source>
</evidence>
<keyword evidence="5" id="KW-0808">Transferase</keyword>
<keyword evidence="3" id="KW-0663">Pyridoxal phosphate</keyword>
<dbReference type="RefSeq" id="WP_310922262.1">
    <property type="nucleotide sequence ID" value="NZ_JAMQOP010000001.1"/>
</dbReference>
<dbReference type="InterPro" id="IPR015421">
    <property type="entry name" value="PyrdxlP-dep_Trfase_major"/>
</dbReference>
<dbReference type="GO" id="GO:0008483">
    <property type="term" value="F:transaminase activity"/>
    <property type="evidence" value="ECO:0007669"/>
    <property type="project" value="UniProtKB-KW"/>
</dbReference>
<dbReference type="SUPFAM" id="SSF53383">
    <property type="entry name" value="PLP-dependent transferases"/>
    <property type="match status" value="1"/>
</dbReference>